<name>A0A2W7SNY1_9BACT</name>
<dbReference type="InterPro" id="IPR050249">
    <property type="entry name" value="Pseudomonas-type_ThrB"/>
</dbReference>
<keyword evidence="2" id="KW-0808">Transferase</keyword>
<dbReference type="AlphaFoldDB" id="A0A2W7SNY1"/>
<dbReference type="InterPro" id="IPR011009">
    <property type="entry name" value="Kinase-like_dom_sf"/>
</dbReference>
<evidence type="ECO:0000313" key="3">
    <source>
        <dbReference type="Proteomes" id="UP000249720"/>
    </source>
</evidence>
<accession>A0A2W7SNY1</accession>
<feature type="domain" description="Aminoglycoside phosphotransferase" evidence="1">
    <location>
        <begin position="20"/>
        <end position="252"/>
    </location>
</feature>
<organism evidence="2 3">
    <name type="scientific">Hydrotalea sandarakina</name>
    <dbReference type="NCBI Taxonomy" id="1004304"/>
    <lineage>
        <taxon>Bacteria</taxon>
        <taxon>Pseudomonadati</taxon>
        <taxon>Bacteroidota</taxon>
        <taxon>Chitinophagia</taxon>
        <taxon>Chitinophagales</taxon>
        <taxon>Chitinophagaceae</taxon>
        <taxon>Hydrotalea</taxon>
    </lineage>
</organism>
<protein>
    <submittedName>
        <fullName evidence="2">Phosphotransferase family enzyme</fullName>
    </submittedName>
</protein>
<dbReference type="GO" id="GO:0016740">
    <property type="term" value="F:transferase activity"/>
    <property type="evidence" value="ECO:0007669"/>
    <property type="project" value="UniProtKB-KW"/>
</dbReference>
<sequence length="357" mass="42674">MNTINQILTELQVEKEVGKIEIFGNGLVNNTWLVTLNNRKIIVQRINTNVFKHPENIDHNINVLANYFKKNYPEYIFTKPLSNKYGISLFNFKNEFYRAYEYINNSYYYNILEKEDLAYEAAKQFGKFTKQCEGLNIKELKTTIKNFHNLSLRYKLFENAISKADSEKKNIANDIIRELKEKSYIKDKYNLIIKFNKTRLRVTHHDTKINNVLFDKHDKGICIIDLDTIMPGYFISDVGDMMRTYLSPADENEIDLENIYIRNNYFFALTEGYLEEMNTVLKEEELNEFIYSGQFMIYMQAIRFLTDYLENDIYYGAKFPLENYYRAKNQLTLLERYEEKIADFKTYIKKLLVKKYI</sequence>
<dbReference type="RefSeq" id="WP_111293820.1">
    <property type="nucleotide sequence ID" value="NZ_QKZV01000002.1"/>
</dbReference>
<gene>
    <name evidence="2" type="ORF">LX80_00863</name>
</gene>
<comment type="caution">
    <text evidence="2">The sequence shown here is derived from an EMBL/GenBank/DDBJ whole genome shotgun (WGS) entry which is preliminary data.</text>
</comment>
<keyword evidence="3" id="KW-1185">Reference proteome</keyword>
<evidence type="ECO:0000313" key="2">
    <source>
        <dbReference type="EMBL" id="PZX64665.1"/>
    </source>
</evidence>
<proteinExistence type="predicted"/>
<dbReference type="PANTHER" id="PTHR21064">
    <property type="entry name" value="AMINOGLYCOSIDE PHOSPHOTRANSFERASE DOMAIN-CONTAINING PROTEIN-RELATED"/>
    <property type="match status" value="1"/>
</dbReference>
<dbReference type="PANTHER" id="PTHR21064:SF5">
    <property type="entry name" value="SLR1880 PROTEIN"/>
    <property type="match status" value="1"/>
</dbReference>
<dbReference type="Proteomes" id="UP000249720">
    <property type="component" value="Unassembled WGS sequence"/>
</dbReference>
<reference evidence="2 3" key="1">
    <citation type="submission" date="2018-06" db="EMBL/GenBank/DDBJ databases">
        <title>Genomic Encyclopedia of Archaeal and Bacterial Type Strains, Phase II (KMG-II): from individual species to whole genera.</title>
        <authorList>
            <person name="Goeker M."/>
        </authorList>
    </citation>
    <scope>NUCLEOTIDE SEQUENCE [LARGE SCALE GENOMIC DNA]</scope>
    <source>
        <strain evidence="2 3">DSM 23241</strain>
    </source>
</reference>
<dbReference type="SUPFAM" id="SSF56112">
    <property type="entry name" value="Protein kinase-like (PK-like)"/>
    <property type="match status" value="1"/>
</dbReference>
<dbReference type="Gene3D" id="3.90.1200.10">
    <property type="match status" value="1"/>
</dbReference>
<dbReference type="InterPro" id="IPR002575">
    <property type="entry name" value="Aminoglycoside_PTrfase"/>
</dbReference>
<evidence type="ECO:0000259" key="1">
    <source>
        <dbReference type="Pfam" id="PF01636"/>
    </source>
</evidence>
<dbReference type="Pfam" id="PF01636">
    <property type="entry name" value="APH"/>
    <property type="match status" value="1"/>
</dbReference>
<dbReference type="OrthoDB" id="526037at2"/>
<dbReference type="EMBL" id="QKZV01000002">
    <property type="protein sequence ID" value="PZX64665.1"/>
    <property type="molecule type" value="Genomic_DNA"/>
</dbReference>